<evidence type="ECO:0000256" key="7">
    <source>
        <dbReference type="ARBA" id="ARBA00048741"/>
    </source>
</evidence>
<evidence type="ECO:0000256" key="8">
    <source>
        <dbReference type="PIRSR" id="PIRSR001589-1"/>
    </source>
</evidence>
<keyword evidence="4 9" id="KW-0547">Nucleotide-binding</keyword>
<dbReference type="PANTHER" id="PTHR43284:SF1">
    <property type="entry name" value="ASPARAGINE SYNTHETASE"/>
    <property type="match status" value="1"/>
</dbReference>
<organism evidence="11 12">
    <name type="scientific">Tectimicrobiota bacterium</name>
    <dbReference type="NCBI Taxonomy" id="2528274"/>
    <lineage>
        <taxon>Bacteria</taxon>
        <taxon>Pseudomonadati</taxon>
        <taxon>Nitrospinota/Tectimicrobiota group</taxon>
        <taxon>Candidatus Tectimicrobiota</taxon>
    </lineage>
</organism>
<comment type="similarity">
    <text evidence="2">Belongs to the asparagine synthetase family.</text>
</comment>
<dbReference type="EC" id="6.3.5.4" evidence="3"/>
<gene>
    <name evidence="11" type="primary">asnB</name>
    <name evidence="11" type="ORF">FJZ47_02855</name>
</gene>
<dbReference type="Pfam" id="PF00733">
    <property type="entry name" value="Asn_synthase"/>
    <property type="match status" value="1"/>
</dbReference>
<dbReference type="SUPFAM" id="SSF52402">
    <property type="entry name" value="Adenine nucleotide alpha hydrolases-like"/>
    <property type="match status" value="1"/>
</dbReference>
<dbReference type="GO" id="GO:0005524">
    <property type="term" value="F:ATP binding"/>
    <property type="evidence" value="ECO:0007669"/>
    <property type="project" value="UniProtKB-KW"/>
</dbReference>
<dbReference type="EMBL" id="VGLS01000048">
    <property type="protein sequence ID" value="MBM3222730.1"/>
    <property type="molecule type" value="Genomic_DNA"/>
</dbReference>
<dbReference type="Gene3D" id="3.40.50.620">
    <property type="entry name" value="HUPs"/>
    <property type="match status" value="1"/>
</dbReference>
<comment type="catalytic activity">
    <reaction evidence="7">
        <text>L-aspartate + L-glutamine + ATP + H2O = L-asparagine + L-glutamate + AMP + diphosphate + H(+)</text>
        <dbReference type="Rhea" id="RHEA:12228"/>
        <dbReference type="ChEBI" id="CHEBI:15377"/>
        <dbReference type="ChEBI" id="CHEBI:15378"/>
        <dbReference type="ChEBI" id="CHEBI:29985"/>
        <dbReference type="ChEBI" id="CHEBI:29991"/>
        <dbReference type="ChEBI" id="CHEBI:30616"/>
        <dbReference type="ChEBI" id="CHEBI:33019"/>
        <dbReference type="ChEBI" id="CHEBI:58048"/>
        <dbReference type="ChEBI" id="CHEBI:58359"/>
        <dbReference type="ChEBI" id="CHEBI:456215"/>
        <dbReference type="EC" id="6.3.5.4"/>
    </reaction>
</comment>
<accession>A0A937VZZ8</accession>
<keyword evidence="6 8" id="KW-0315">Glutamine amidotransferase</keyword>
<dbReference type="NCBIfam" id="TIGR01536">
    <property type="entry name" value="asn_synth_AEB"/>
    <property type="match status" value="1"/>
</dbReference>
<proteinExistence type="inferred from homology"/>
<dbReference type="InterPro" id="IPR051786">
    <property type="entry name" value="ASN_synthetase/amidase"/>
</dbReference>
<evidence type="ECO:0000256" key="9">
    <source>
        <dbReference type="PIRSR" id="PIRSR001589-2"/>
    </source>
</evidence>
<reference evidence="11" key="1">
    <citation type="submission" date="2019-03" db="EMBL/GenBank/DDBJ databases">
        <title>Lake Tanganyika Metagenome-Assembled Genomes (MAGs).</title>
        <authorList>
            <person name="Tran P."/>
        </authorList>
    </citation>
    <scope>NUCLEOTIDE SEQUENCE</scope>
    <source>
        <strain evidence="11">K_DeepCast_65m_m2_066</strain>
    </source>
</reference>
<evidence type="ECO:0000256" key="3">
    <source>
        <dbReference type="ARBA" id="ARBA00012737"/>
    </source>
</evidence>
<dbReference type="SUPFAM" id="SSF56235">
    <property type="entry name" value="N-terminal nucleophile aminohydrolases (Ntn hydrolases)"/>
    <property type="match status" value="1"/>
</dbReference>
<keyword evidence="8" id="KW-0028">Amino-acid biosynthesis</keyword>
<protein>
    <recommendedName>
        <fullName evidence="3">asparagine synthase (glutamine-hydrolyzing)</fullName>
        <ecNumber evidence="3">6.3.5.4</ecNumber>
    </recommendedName>
</protein>
<dbReference type="PANTHER" id="PTHR43284">
    <property type="entry name" value="ASPARAGINE SYNTHETASE (GLUTAMINE-HYDROLYZING)"/>
    <property type="match status" value="1"/>
</dbReference>
<dbReference type="InterPro" id="IPR014729">
    <property type="entry name" value="Rossmann-like_a/b/a_fold"/>
</dbReference>
<evidence type="ECO:0000259" key="10">
    <source>
        <dbReference type="PROSITE" id="PS51278"/>
    </source>
</evidence>
<evidence type="ECO:0000256" key="1">
    <source>
        <dbReference type="ARBA" id="ARBA00005187"/>
    </source>
</evidence>
<comment type="pathway">
    <text evidence="1">Amino-acid biosynthesis; L-asparagine biosynthesis; L-asparagine from L-aspartate (L-Gln route): step 1/1.</text>
</comment>
<dbReference type="GO" id="GO:0004066">
    <property type="term" value="F:asparagine synthase (glutamine-hydrolyzing) activity"/>
    <property type="evidence" value="ECO:0007669"/>
    <property type="project" value="UniProtKB-EC"/>
</dbReference>
<dbReference type="Pfam" id="PF13537">
    <property type="entry name" value="GATase_7"/>
    <property type="match status" value="1"/>
</dbReference>
<keyword evidence="11" id="KW-0436">Ligase</keyword>
<dbReference type="PIRSF" id="PIRSF001589">
    <property type="entry name" value="Asn_synthetase_glu-h"/>
    <property type="match status" value="1"/>
</dbReference>
<name>A0A937VZZ8_UNCTE</name>
<dbReference type="InterPro" id="IPR033738">
    <property type="entry name" value="AsnB_N"/>
</dbReference>
<dbReference type="InterPro" id="IPR017932">
    <property type="entry name" value="GATase_2_dom"/>
</dbReference>
<dbReference type="Gene3D" id="3.60.20.10">
    <property type="entry name" value="Glutamine Phosphoribosylpyrophosphate, subunit 1, domain 1"/>
    <property type="match status" value="1"/>
</dbReference>
<keyword evidence="8" id="KW-0061">Asparagine biosynthesis</keyword>
<feature type="binding site" evidence="9">
    <location>
        <position position="117"/>
    </location>
    <ligand>
        <name>L-glutamine</name>
        <dbReference type="ChEBI" id="CHEBI:58359"/>
    </ligand>
</feature>
<evidence type="ECO:0000256" key="2">
    <source>
        <dbReference type="ARBA" id="ARBA00005752"/>
    </source>
</evidence>
<dbReference type="InterPro" id="IPR029055">
    <property type="entry name" value="Ntn_hydrolases_N"/>
</dbReference>
<dbReference type="PROSITE" id="PS51278">
    <property type="entry name" value="GATASE_TYPE_2"/>
    <property type="match status" value="1"/>
</dbReference>
<comment type="caution">
    <text evidence="11">The sequence shown here is derived from an EMBL/GenBank/DDBJ whole genome shotgun (WGS) entry which is preliminary data.</text>
</comment>
<dbReference type="InterPro" id="IPR006426">
    <property type="entry name" value="Asn_synth_AEB"/>
</dbReference>
<dbReference type="GO" id="GO:0006529">
    <property type="term" value="P:asparagine biosynthetic process"/>
    <property type="evidence" value="ECO:0007669"/>
    <property type="project" value="UniProtKB-KW"/>
</dbReference>
<dbReference type="AlphaFoldDB" id="A0A937VZZ8"/>
<keyword evidence="5 9" id="KW-0067">ATP-binding</keyword>
<evidence type="ECO:0000313" key="11">
    <source>
        <dbReference type="EMBL" id="MBM3222730.1"/>
    </source>
</evidence>
<dbReference type="InterPro" id="IPR001962">
    <property type="entry name" value="Asn_synthase"/>
</dbReference>
<evidence type="ECO:0000313" key="12">
    <source>
        <dbReference type="Proteomes" id="UP000712673"/>
    </source>
</evidence>
<evidence type="ECO:0000256" key="6">
    <source>
        <dbReference type="ARBA" id="ARBA00022962"/>
    </source>
</evidence>
<dbReference type="Proteomes" id="UP000712673">
    <property type="component" value="Unassembled WGS sequence"/>
</dbReference>
<evidence type="ECO:0000256" key="5">
    <source>
        <dbReference type="ARBA" id="ARBA00022840"/>
    </source>
</evidence>
<dbReference type="CDD" id="cd01991">
    <property type="entry name" value="Asn_synthase_B_C"/>
    <property type="match status" value="1"/>
</dbReference>
<dbReference type="GO" id="GO:0005829">
    <property type="term" value="C:cytosol"/>
    <property type="evidence" value="ECO:0007669"/>
    <property type="project" value="TreeGrafter"/>
</dbReference>
<sequence>MCGIAGIIYNEHSRGESSCVQHLCRSLRHRGPDDLGYLGWDGRASVHVARSPEVVQHQWVGLLHCRLAIVDLSETAWQPMSTPDGRYHLVFNGEIYNYLELRAELERLGYTFRSHSDSEVLLRAYAHWGVQMLSRLVGMFAFAVLDTQARTLILVRDFFGIKPLYYTHGPHGFLFASEIKTLLTCPGVPRTAHPQRLYDYLRFGLTDHGTDTLFANIQQIPAAHYLQLPLDCPQQGQFVHYWQVDHAQRLMLSFEEAASTLRDLFLDNVRLHLRSDVPVGAALSGGIDSSAIVMAMRYLQGACLELHTFSYIADDASLNEELWVDLVCQASQAVSHKVHLSPEALLADLDTLMAIQEEPFGSTSLYAQMRVFRLAHESGIKVMLDGQGADELFGGYRPHLAARLASLVRQGQWGQAGHLLTQAAHLPGVGRLMMLSRALGVLAWARQRLIPPWLLKRYLFPPWLNASWFAEHSTVAQPIWHAHEREVLREHLAQALTTNSLPMLLRYEDRSSMAFAVESRTPFLTPALVQYVSALPEEYLIAADGTSKAVFRRAMRGLVPNAILDRQDKIGFATPERHWLPILRPWANSVLQSEVAQTLPAIRLNVIQQQWQAICTGRQPWDVRVWRWLNVICWAQHFQVRFAP</sequence>
<evidence type="ECO:0000256" key="4">
    <source>
        <dbReference type="ARBA" id="ARBA00022741"/>
    </source>
</evidence>
<feature type="domain" description="Glutamine amidotransferase type-2" evidence="10">
    <location>
        <begin position="2"/>
        <end position="231"/>
    </location>
</feature>
<dbReference type="CDD" id="cd00712">
    <property type="entry name" value="AsnB"/>
    <property type="match status" value="1"/>
</dbReference>
<feature type="active site" description="For GATase activity" evidence="8">
    <location>
        <position position="2"/>
    </location>
</feature>